<organism evidence="2 3">
    <name type="scientific">Noviluteimonas caseinilytica</name>
    <dbReference type="NCBI Taxonomy" id="2675101"/>
    <lineage>
        <taxon>Bacteria</taxon>
        <taxon>Pseudomonadati</taxon>
        <taxon>Pseudomonadota</taxon>
        <taxon>Gammaproteobacteria</taxon>
        <taxon>Lysobacterales</taxon>
        <taxon>Lysobacteraceae</taxon>
        <taxon>Noviluteimonas</taxon>
    </lineage>
</organism>
<evidence type="ECO:0000313" key="2">
    <source>
        <dbReference type="EMBL" id="BCT92939.1"/>
    </source>
</evidence>
<reference evidence="2 3" key="1">
    <citation type="submission" date="2021-03" db="EMBL/GenBank/DDBJ databases">
        <title>Complete Genome Sequences of Two Lysobacter Strains Isolated from Sea Water (Lysobacter caseinilyticus) and Soil (Lysobacter helvus) in South Korea.</title>
        <authorList>
            <person name="Watanabe Y."/>
            <person name="Arakawa K."/>
        </authorList>
    </citation>
    <scope>NUCLEOTIDE SEQUENCE [LARGE SCALE GENOMIC DNA]</scope>
    <source>
        <strain evidence="2 3">KVB24</strain>
    </source>
</reference>
<proteinExistence type="predicted"/>
<keyword evidence="3" id="KW-1185">Reference proteome</keyword>
<sequence length="144" mass="14566">MNRLLSLAGLTLVLASPAAFAKGKVDCNLRFNMSGWSVLYKTASGSGTITCDNGQKMNVTVSAKGGGLSVGKQKIEGGTGDFSGVSDIKETLGSYASAEAHAGAAKSGTAQVMVKGDTELKLAGAGKGWDVGITFGKFTIAKAK</sequence>
<protein>
    <recommendedName>
        <fullName evidence="4">Secreted protein</fullName>
    </recommendedName>
</protein>
<feature type="chain" id="PRO_5045161502" description="Secreted protein" evidence="1">
    <location>
        <begin position="22"/>
        <end position="144"/>
    </location>
</feature>
<feature type="signal peptide" evidence="1">
    <location>
        <begin position="1"/>
        <end position="21"/>
    </location>
</feature>
<dbReference type="EMBL" id="AP024545">
    <property type="protein sequence ID" value="BCT92939.1"/>
    <property type="molecule type" value="Genomic_DNA"/>
</dbReference>
<evidence type="ECO:0008006" key="4">
    <source>
        <dbReference type="Google" id="ProtNLM"/>
    </source>
</evidence>
<dbReference type="RefSeq" id="WP_213433896.1">
    <property type="nucleotide sequence ID" value="NZ_AP024545.1"/>
</dbReference>
<evidence type="ECO:0000256" key="1">
    <source>
        <dbReference type="SAM" id="SignalP"/>
    </source>
</evidence>
<gene>
    <name evidence="2" type="ORF">LYSCAS_19630</name>
</gene>
<dbReference type="Proteomes" id="UP000681317">
    <property type="component" value="Chromosome"/>
</dbReference>
<keyword evidence="1" id="KW-0732">Signal</keyword>
<evidence type="ECO:0000313" key="3">
    <source>
        <dbReference type="Proteomes" id="UP000681317"/>
    </source>
</evidence>
<name>A0ABN6FVH2_9GAMM</name>
<accession>A0ABN6FVH2</accession>